<evidence type="ECO:0000256" key="1">
    <source>
        <dbReference type="SAM" id="MobiDB-lite"/>
    </source>
</evidence>
<evidence type="ECO:0000313" key="2">
    <source>
        <dbReference type="EMBL" id="CAL1378088.1"/>
    </source>
</evidence>
<feature type="region of interest" description="Disordered" evidence="1">
    <location>
        <begin position="53"/>
        <end position="77"/>
    </location>
</feature>
<dbReference type="EMBL" id="OZ034816">
    <property type="protein sequence ID" value="CAL1378088.1"/>
    <property type="molecule type" value="Genomic_DNA"/>
</dbReference>
<gene>
    <name evidence="2" type="ORF">LTRI10_LOCUS19694</name>
</gene>
<feature type="compositionally biased region" description="Basic and acidic residues" evidence="1">
    <location>
        <begin position="8"/>
        <end position="32"/>
    </location>
</feature>
<feature type="region of interest" description="Disordered" evidence="1">
    <location>
        <begin position="1"/>
        <end position="32"/>
    </location>
</feature>
<keyword evidence="3" id="KW-1185">Reference proteome</keyword>
<protein>
    <submittedName>
        <fullName evidence="2">Uncharacterized protein</fullName>
    </submittedName>
</protein>
<proteinExistence type="predicted"/>
<dbReference type="AlphaFoldDB" id="A0AAV2DX24"/>
<organism evidence="2 3">
    <name type="scientific">Linum trigynum</name>
    <dbReference type="NCBI Taxonomy" id="586398"/>
    <lineage>
        <taxon>Eukaryota</taxon>
        <taxon>Viridiplantae</taxon>
        <taxon>Streptophyta</taxon>
        <taxon>Embryophyta</taxon>
        <taxon>Tracheophyta</taxon>
        <taxon>Spermatophyta</taxon>
        <taxon>Magnoliopsida</taxon>
        <taxon>eudicotyledons</taxon>
        <taxon>Gunneridae</taxon>
        <taxon>Pentapetalae</taxon>
        <taxon>rosids</taxon>
        <taxon>fabids</taxon>
        <taxon>Malpighiales</taxon>
        <taxon>Linaceae</taxon>
        <taxon>Linum</taxon>
    </lineage>
</organism>
<accession>A0AAV2DX24</accession>
<dbReference type="Proteomes" id="UP001497516">
    <property type="component" value="Chromosome 3"/>
</dbReference>
<name>A0AAV2DX24_9ROSI</name>
<evidence type="ECO:0000313" key="3">
    <source>
        <dbReference type="Proteomes" id="UP001497516"/>
    </source>
</evidence>
<sequence length="108" mass="11486">MRMKAGARRRESCTGDKRHEGAGSGGERGRDGAIEVVGEEAEAAELGEWLEEEQMMSRQSQGASGMEGFQPSMAPSGSWRASLKAVKAWNSAAGTTTVVATTRRRRGG</sequence>
<reference evidence="2 3" key="1">
    <citation type="submission" date="2024-04" db="EMBL/GenBank/DDBJ databases">
        <authorList>
            <person name="Fracassetti M."/>
        </authorList>
    </citation>
    <scope>NUCLEOTIDE SEQUENCE [LARGE SCALE GENOMIC DNA]</scope>
</reference>